<protein>
    <recommendedName>
        <fullName evidence="4">Extracellular solute-binding protein</fullName>
    </recommendedName>
</protein>
<keyword evidence="3" id="KW-1185">Reference proteome</keyword>
<reference evidence="2 3" key="1">
    <citation type="submission" date="2013-02" db="EMBL/GenBank/DDBJ databases">
        <authorList>
            <person name="Genoscope - CEA"/>
        </authorList>
    </citation>
    <scope>NUCLEOTIDE SEQUENCE [LARGE SCALE GENOMIC DNA]</scope>
    <source>
        <strain evidence="2 3">STM 2683</strain>
    </source>
</reference>
<dbReference type="STRING" id="1297569.MESS2_1010021"/>
<gene>
    <name evidence="2" type="ORF">MESS2_1010021</name>
</gene>
<evidence type="ECO:0008006" key="4">
    <source>
        <dbReference type="Google" id="ProtNLM"/>
    </source>
</evidence>
<evidence type="ECO:0000313" key="3">
    <source>
        <dbReference type="Proteomes" id="UP000012062"/>
    </source>
</evidence>
<organism evidence="2 3">
    <name type="scientific">Mesorhizobium metallidurans STM 2683</name>
    <dbReference type="NCBI Taxonomy" id="1297569"/>
    <lineage>
        <taxon>Bacteria</taxon>
        <taxon>Pseudomonadati</taxon>
        <taxon>Pseudomonadota</taxon>
        <taxon>Alphaproteobacteria</taxon>
        <taxon>Hyphomicrobiales</taxon>
        <taxon>Phyllobacteriaceae</taxon>
        <taxon>Mesorhizobium</taxon>
    </lineage>
</organism>
<sequence length="189" mass="21197">MADHGADGAACNHRLRHLLHRLALEQPVLAADRGARPVSHAAAARHHGLQERGGRQRLRPAHGRLYPRGRPPHHRVPLRPALVRRRADRRGRQVRRASALNTCSTATKGCQTVNTLTRRSDRHLKDPKKQNAAWEFIRFLASPEIQTVVVMARARFRSIRVPFGTIGVWVSFIGSLRQVATLKAQPDST</sequence>
<name>M5EFM2_9HYPH</name>
<accession>M5EFM2</accession>
<dbReference type="AlphaFoldDB" id="M5EFM2"/>
<dbReference type="EMBL" id="CAUM01000004">
    <property type="protein sequence ID" value="CCV03090.1"/>
    <property type="molecule type" value="Genomic_DNA"/>
</dbReference>
<comment type="caution">
    <text evidence="2">The sequence shown here is derived from an EMBL/GenBank/DDBJ whole genome shotgun (WGS) entry which is preliminary data.</text>
</comment>
<dbReference type="Proteomes" id="UP000012062">
    <property type="component" value="Unassembled WGS sequence"/>
</dbReference>
<feature type="region of interest" description="Disordered" evidence="1">
    <location>
        <begin position="35"/>
        <end position="76"/>
    </location>
</feature>
<feature type="compositionally biased region" description="Basic residues" evidence="1">
    <location>
        <begin position="55"/>
        <end position="76"/>
    </location>
</feature>
<evidence type="ECO:0000313" key="2">
    <source>
        <dbReference type="EMBL" id="CCV03090.1"/>
    </source>
</evidence>
<proteinExistence type="predicted"/>
<evidence type="ECO:0000256" key="1">
    <source>
        <dbReference type="SAM" id="MobiDB-lite"/>
    </source>
</evidence>